<dbReference type="Proteomes" id="UP000759131">
    <property type="component" value="Unassembled WGS sequence"/>
</dbReference>
<keyword evidence="3" id="KW-0547">Nucleotide-binding</keyword>
<dbReference type="SUPFAM" id="SSF52540">
    <property type="entry name" value="P-loop containing nucleoside triphosphate hydrolases"/>
    <property type="match status" value="1"/>
</dbReference>
<dbReference type="NCBIfam" id="TIGR01359">
    <property type="entry name" value="UMP_CMP_kin_fam"/>
    <property type="match status" value="1"/>
</dbReference>
<evidence type="ECO:0000256" key="7">
    <source>
        <dbReference type="ARBA" id="ARBA00023242"/>
    </source>
</evidence>
<keyword evidence="6" id="KW-0665">Pyrimidine biosynthesis</keyword>
<dbReference type="PRINTS" id="PR00094">
    <property type="entry name" value="ADENYLTKNASE"/>
</dbReference>
<keyword evidence="4 9" id="KW-0418">Kinase</keyword>
<dbReference type="InterPro" id="IPR027417">
    <property type="entry name" value="P-loop_NTPase"/>
</dbReference>
<dbReference type="Pfam" id="PF00406">
    <property type="entry name" value="ADK"/>
    <property type="match status" value="1"/>
</dbReference>
<dbReference type="OrthoDB" id="442176at2759"/>
<dbReference type="GO" id="GO:0016776">
    <property type="term" value="F:phosphotransferase activity, phosphate group as acceptor"/>
    <property type="evidence" value="ECO:0007669"/>
    <property type="project" value="InterPro"/>
</dbReference>
<evidence type="ECO:0000256" key="2">
    <source>
        <dbReference type="ARBA" id="ARBA00022679"/>
    </source>
</evidence>
<evidence type="ECO:0000256" key="5">
    <source>
        <dbReference type="ARBA" id="ARBA00022840"/>
    </source>
</evidence>
<proteinExistence type="inferred from homology"/>
<dbReference type="GO" id="GO:0009123">
    <property type="term" value="P:nucleoside monophosphate metabolic process"/>
    <property type="evidence" value="ECO:0007669"/>
    <property type="project" value="UniProtKB-ARBA"/>
</dbReference>
<keyword evidence="5" id="KW-0067">ATP-binding</keyword>
<dbReference type="EMBL" id="CAJPIZ010006403">
    <property type="protein sequence ID" value="CAG2109492.1"/>
    <property type="molecule type" value="Genomic_DNA"/>
</dbReference>
<evidence type="ECO:0000256" key="4">
    <source>
        <dbReference type="ARBA" id="ARBA00022777"/>
    </source>
</evidence>
<dbReference type="PANTHER" id="PTHR23359">
    <property type="entry name" value="NUCLEOTIDE KINASE"/>
    <property type="match status" value="1"/>
</dbReference>
<dbReference type="GO" id="GO:0005524">
    <property type="term" value="F:ATP binding"/>
    <property type="evidence" value="ECO:0007669"/>
    <property type="project" value="UniProtKB-KW"/>
</dbReference>
<dbReference type="GO" id="GO:0006207">
    <property type="term" value="P:'de novo' pyrimidine nucleobase biosynthetic process"/>
    <property type="evidence" value="ECO:0007669"/>
    <property type="project" value="InterPro"/>
</dbReference>
<dbReference type="CDD" id="cd01428">
    <property type="entry name" value="ADK"/>
    <property type="match status" value="1"/>
</dbReference>
<organism evidence="10">
    <name type="scientific">Medioppia subpectinata</name>
    <dbReference type="NCBI Taxonomy" id="1979941"/>
    <lineage>
        <taxon>Eukaryota</taxon>
        <taxon>Metazoa</taxon>
        <taxon>Ecdysozoa</taxon>
        <taxon>Arthropoda</taxon>
        <taxon>Chelicerata</taxon>
        <taxon>Arachnida</taxon>
        <taxon>Acari</taxon>
        <taxon>Acariformes</taxon>
        <taxon>Sarcoptiformes</taxon>
        <taxon>Oribatida</taxon>
        <taxon>Brachypylina</taxon>
        <taxon>Oppioidea</taxon>
        <taxon>Oppiidae</taxon>
        <taxon>Medioppia</taxon>
    </lineage>
</organism>
<dbReference type="Gene3D" id="3.40.50.300">
    <property type="entry name" value="P-loop containing nucleotide triphosphate hydrolases"/>
    <property type="match status" value="1"/>
</dbReference>
<dbReference type="EMBL" id="OC860978">
    <property type="protein sequence ID" value="CAD7629062.1"/>
    <property type="molecule type" value="Genomic_DNA"/>
</dbReference>
<evidence type="ECO:0000256" key="9">
    <source>
        <dbReference type="RuleBase" id="RU003330"/>
    </source>
</evidence>
<keyword evidence="2 9" id="KW-0808">Transferase</keyword>
<accession>A0A7R9KU05</accession>
<evidence type="ECO:0000256" key="3">
    <source>
        <dbReference type="ARBA" id="ARBA00022741"/>
    </source>
</evidence>
<evidence type="ECO:0000313" key="10">
    <source>
        <dbReference type="EMBL" id="CAD7629062.1"/>
    </source>
</evidence>
<dbReference type="GO" id="GO:0006221">
    <property type="term" value="P:pyrimidine nucleotide biosynthetic process"/>
    <property type="evidence" value="ECO:0007669"/>
    <property type="project" value="UniProtKB-KW"/>
</dbReference>
<keyword evidence="7" id="KW-0539">Nucleus</keyword>
<dbReference type="PROSITE" id="PS00113">
    <property type="entry name" value="ADENYLATE_KINASE"/>
    <property type="match status" value="1"/>
</dbReference>
<reference evidence="10" key="1">
    <citation type="submission" date="2020-11" db="EMBL/GenBank/DDBJ databases">
        <authorList>
            <person name="Tran Van P."/>
        </authorList>
    </citation>
    <scope>NUCLEOTIDE SEQUENCE</scope>
</reference>
<evidence type="ECO:0000256" key="6">
    <source>
        <dbReference type="ARBA" id="ARBA00022975"/>
    </source>
</evidence>
<dbReference type="AlphaFoldDB" id="A0A7R9KU05"/>
<dbReference type="InterPro" id="IPR006266">
    <property type="entry name" value="UMP_CMP_kinase"/>
</dbReference>
<evidence type="ECO:0000313" key="11">
    <source>
        <dbReference type="Proteomes" id="UP000759131"/>
    </source>
</evidence>
<dbReference type="HAMAP" id="MF_00235">
    <property type="entry name" value="Adenylate_kinase_Adk"/>
    <property type="match status" value="1"/>
</dbReference>
<name>A0A7R9KU05_9ACAR</name>
<dbReference type="GO" id="GO:0019205">
    <property type="term" value="F:nucleobase-containing compound kinase activity"/>
    <property type="evidence" value="ECO:0007669"/>
    <property type="project" value="InterPro"/>
</dbReference>
<gene>
    <name evidence="10" type="ORF">OSB1V03_LOCUS9479</name>
</gene>
<comment type="catalytic activity">
    <reaction evidence="8">
        <text>UMP + ATP = UDP + ADP</text>
        <dbReference type="Rhea" id="RHEA:24400"/>
        <dbReference type="ChEBI" id="CHEBI:30616"/>
        <dbReference type="ChEBI" id="CHEBI:57865"/>
        <dbReference type="ChEBI" id="CHEBI:58223"/>
        <dbReference type="ChEBI" id="CHEBI:456216"/>
        <dbReference type="EC" id="2.7.4.14"/>
    </reaction>
</comment>
<keyword evidence="11" id="KW-1185">Reference proteome</keyword>
<sequence>MSSGKPWVVFVLGAPGAGKGTQCQLICKEFGFIHLSAGDLLRAECNAKGSQYRQLFESHTRNGTILPVEITLKVLEKAMKSSSTGGEPSDGRVGKFLIDGFPRNQNNLDGWQTAMTRKADLKCVLVLDCPPDVCIDRCLTRGRTDDNTDILGKRIDNYLSDTLPIVEYYRRLNLVREVNANFPPDQVFQDVRQIFHTLK</sequence>
<keyword evidence="1" id="KW-0963">Cytoplasm</keyword>
<dbReference type="InterPro" id="IPR033690">
    <property type="entry name" value="Adenylat_kinase_CS"/>
</dbReference>
<evidence type="ECO:0008006" key="12">
    <source>
        <dbReference type="Google" id="ProtNLM"/>
    </source>
</evidence>
<comment type="similarity">
    <text evidence="9">Belongs to the adenylate kinase family.</text>
</comment>
<evidence type="ECO:0000256" key="1">
    <source>
        <dbReference type="ARBA" id="ARBA00022490"/>
    </source>
</evidence>
<protein>
    <recommendedName>
        <fullName evidence="12">UMP/CMP kinase</fullName>
    </recommendedName>
</protein>
<evidence type="ECO:0000256" key="8">
    <source>
        <dbReference type="ARBA" id="ARBA00048116"/>
    </source>
</evidence>
<dbReference type="InterPro" id="IPR000850">
    <property type="entry name" value="Adenylat/UMP-CMP_kin"/>
</dbReference>